<dbReference type="SUPFAM" id="SSF51604">
    <property type="entry name" value="Enolase C-terminal domain-like"/>
    <property type="match status" value="1"/>
</dbReference>
<comment type="catalytic activity">
    <reaction evidence="1">
        <text>L-fuconate = 2-dehydro-3-deoxy-L-fuconate + H2O</text>
        <dbReference type="Rhea" id="RHEA:22772"/>
        <dbReference type="ChEBI" id="CHEBI:15377"/>
        <dbReference type="ChEBI" id="CHEBI:21291"/>
        <dbReference type="ChEBI" id="CHEBI:37448"/>
        <dbReference type="EC" id="4.2.1.68"/>
    </reaction>
</comment>
<evidence type="ECO:0000256" key="3">
    <source>
        <dbReference type="ARBA" id="ARBA00013142"/>
    </source>
</evidence>
<reference evidence="11" key="2">
    <citation type="submission" date="2015-06" db="UniProtKB">
        <authorList>
            <consortium name="EnsemblMetazoa"/>
        </authorList>
    </citation>
    <scope>IDENTIFICATION</scope>
</reference>
<feature type="domain" description="Mandelate racemase/muconate lactonizing enzyme C-terminal" evidence="10">
    <location>
        <begin position="200"/>
        <end position="296"/>
    </location>
</feature>
<dbReference type="KEGG" id="tut:107367454"/>
<dbReference type="OMA" id="SGAIDVC"/>
<evidence type="ECO:0000259" key="10">
    <source>
        <dbReference type="SMART" id="SM00922"/>
    </source>
</evidence>
<protein>
    <recommendedName>
        <fullName evidence="8">Mitochondrial enolase superfamily member 1</fullName>
        <ecNumber evidence="3">4.2.1.68</ecNumber>
    </recommendedName>
    <alternativeName>
        <fullName evidence="9">L-fuconate dehydratase</fullName>
    </alternativeName>
</protein>
<dbReference type="Pfam" id="PF13378">
    <property type="entry name" value="MR_MLE_C"/>
    <property type="match status" value="1"/>
</dbReference>
<dbReference type="SMART" id="SM00922">
    <property type="entry name" value="MR_MLE"/>
    <property type="match status" value="1"/>
</dbReference>
<dbReference type="EnsemblMetazoa" id="tetur22g00820.1">
    <property type="protein sequence ID" value="tetur22g00820.1"/>
    <property type="gene ID" value="tetur22g00820"/>
</dbReference>
<dbReference type="FunFam" id="3.20.20.120:FF:000007">
    <property type="entry name" value="Mitochondrial enolase superfamily member 1"/>
    <property type="match status" value="1"/>
</dbReference>
<dbReference type="InterPro" id="IPR036849">
    <property type="entry name" value="Enolase-like_C_sf"/>
</dbReference>
<dbReference type="Pfam" id="PF02746">
    <property type="entry name" value="MR_MLE_N"/>
    <property type="match status" value="1"/>
</dbReference>
<dbReference type="GO" id="GO:0000287">
    <property type="term" value="F:magnesium ion binding"/>
    <property type="evidence" value="ECO:0007669"/>
    <property type="project" value="TreeGrafter"/>
</dbReference>
<dbReference type="InterPro" id="IPR018110">
    <property type="entry name" value="Mandel_Rmase/mucon_lact_enz_CS"/>
</dbReference>
<dbReference type="InterPro" id="IPR029017">
    <property type="entry name" value="Enolase-like_N"/>
</dbReference>
<dbReference type="PROSITE" id="PS00909">
    <property type="entry name" value="MR_MLE_2"/>
    <property type="match status" value="1"/>
</dbReference>
<dbReference type="GO" id="GO:0009063">
    <property type="term" value="P:amino acid catabolic process"/>
    <property type="evidence" value="ECO:0007669"/>
    <property type="project" value="InterPro"/>
</dbReference>
<dbReference type="InterPro" id="IPR013341">
    <property type="entry name" value="Mandelate_racemase_N_dom"/>
</dbReference>
<dbReference type="SFLD" id="SFLDS00001">
    <property type="entry name" value="Enolase"/>
    <property type="match status" value="1"/>
</dbReference>
<dbReference type="EC" id="4.2.1.68" evidence="3"/>
<evidence type="ECO:0000313" key="12">
    <source>
        <dbReference type="Proteomes" id="UP000015104"/>
    </source>
</evidence>
<dbReference type="InterPro" id="IPR013342">
    <property type="entry name" value="Mandelate_racemase_C"/>
</dbReference>
<proteinExistence type="inferred from homology"/>
<dbReference type="Gene3D" id="3.30.390.10">
    <property type="entry name" value="Enolase-like, N-terminal domain"/>
    <property type="match status" value="1"/>
</dbReference>
<dbReference type="CDD" id="cd03324">
    <property type="entry name" value="rTSbeta_L-fuconate_dehydratase"/>
    <property type="match status" value="1"/>
</dbReference>
<keyword evidence="5" id="KW-0460">Magnesium</keyword>
<accession>T1KUP9</accession>
<evidence type="ECO:0000256" key="9">
    <source>
        <dbReference type="ARBA" id="ARBA00078003"/>
    </source>
</evidence>
<evidence type="ECO:0000256" key="2">
    <source>
        <dbReference type="ARBA" id="ARBA00001946"/>
    </source>
</evidence>
<evidence type="ECO:0000256" key="5">
    <source>
        <dbReference type="ARBA" id="ARBA00022842"/>
    </source>
</evidence>
<dbReference type="SFLD" id="SFLDG00179">
    <property type="entry name" value="mandelate_racemase"/>
    <property type="match status" value="1"/>
</dbReference>
<dbReference type="SUPFAM" id="SSF54826">
    <property type="entry name" value="Enolase N-terminal domain-like"/>
    <property type="match status" value="1"/>
</dbReference>
<evidence type="ECO:0000256" key="7">
    <source>
        <dbReference type="ARBA" id="ARBA00061144"/>
    </source>
</evidence>
<dbReference type="InterPro" id="IPR029065">
    <property type="entry name" value="Enolase_C-like"/>
</dbReference>
<comment type="cofactor">
    <cofactor evidence="2">
        <name>Mg(2+)</name>
        <dbReference type="ChEBI" id="CHEBI:18420"/>
    </cofactor>
</comment>
<sequence length="438" mass="49726">MVQLTIKDFIVKDIRFPTSLEKHGSDAMHPDGDYSCAYVILNTEDPKLTGHGLTFTIGKGTEVVVKAVESLMDLVIGVKVNDIINDFASFWRKLSSHSQMRWIGPEKGVIHLALAAVINALWDLWAKMEGKPLWKLIVDMEPEKLVSTIDFRYISDVLTKEEAIEMLKSKRSTVKDREKEIIDKGYPAYTTSIGWIGYDDETRRGLCRDALKQGYKSFKAKVGDSIENDKHRLTLIREEIGYENKLMVDANQVWEVNEAIDWMKQLANFNLLWIEEPTSPDDVVGHASVAKALKPLDIGVATGEQCHNRVIFKQLLQLGAISFCQLDSCRLGGLNEVMAVALMAAKFNIPVCPHAGGVGLCEYVRHICFWDYISVSGSFENRMTEYVDHLHEHFEDPAKCKDGRYVVPKVPGYLVGMKPESMRKYQFPDGEYWQSRRK</sequence>
<comment type="similarity">
    <text evidence="7">Belongs to the mandelate racemase/muconate lactonizing enzyme family. ENOSF1 subfamily.</text>
</comment>
<dbReference type="PANTHER" id="PTHR13794">
    <property type="entry name" value="ENOLASE SUPERFAMILY, MANDELATE RACEMASE"/>
    <property type="match status" value="1"/>
</dbReference>
<evidence type="ECO:0000313" key="11">
    <source>
        <dbReference type="EnsemblMetazoa" id="tetur22g00820.1"/>
    </source>
</evidence>
<dbReference type="AlphaFoldDB" id="T1KUP9"/>
<dbReference type="EMBL" id="CAEY01000578">
    <property type="status" value="NOT_ANNOTATED_CDS"/>
    <property type="molecule type" value="Genomic_DNA"/>
</dbReference>
<keyword evidence="4" id="KW-0479">Metal-binding</keyword>
<dbReference type="PANTHER" id="PTHR13794:SF58">
    <property type="entry name" value="MITOCHONDRIAL ENOLASE SUPERFAMILY MEMBER 1"/>
    <property type="match status" value="1"/>
</dbReference>
<keyword evidence="6" id="KW-0456">Lyase</keyword>
<dbReference type="InterPro" id="IPR034610">
    <property type="entry name" value="L-fuconate_dehydratase"/>
</dbReference>
<dbReference type="InterPro" id="IPR046945">
    <property type="entry name" value="RHMD-like"/>
</dbReference>
<dbReference type="OrthoDB" id="14161at2759"/>
<dbReference type="STRING" id="32264.T1KUP9"/>
<dbReference type="HOGENOM" id="CLU_030273_2_0_1"/>
<dbReference type="eggNOG" id="ENOG502QU7C">
    <property type="taxonomic scope" value="Eukaryota"/>
</dbReference>
<evidence type="ECO:0000256" key="4">
    <source>
        <dbReference type="ARBA" id="ARBA00022723"/>
    </source>
</evidence>
<dbReference type="Gene3D" id="3.20.20.120">
    <property type="entry name" value="Enolase-like C-terminal domain"/>
    <property type="match status" value="1"/>
</dbReference>
<dbReference type="GO" id="GO:0016052">
    <property type="term" value="P:carbohydrate catabolic process"/>
    <property type="evidence" value="ECO:0007669"/>
    <property type="project" value="InterPro"/>
</dbReference>
<name>T1KUP9_TETUR</name>
<evidence type="ECO:0000256" key="6">
    <source>
        <dbReference type="ARBA" id="ARBA00023239"/>
    </source>
</evidence>
<organism evidence="11 12">
    <name type="scientific">Tetranychus urticae</name>
    <name type="common">Two-spotted spider mite</name>
    <dbReference type="NCBI Taxonomy" id="32264"/>
    <lineage>
        <taxon>Eukaryota</taxon>
        <taxon>Metazoa</taxon>
        <taxon>Ecdysozoa</taxon>
        <taxon>Arthropoda</taxon>
        <taxon>Chelicerata</taxon>
        <taxon>Arachnida</taxon>
        <taxon>Acari</taxon>
        <taxon>Acariformes</taxon>
        <taxon>Trombidiformes</taxon>
        <taxon>Prostigmata</taxon>
        <taxon>Eleutherengona</taxon>
        <taxon>Raphignathae</taxon>
        <taxon>Tetranychoidea</taxon>
        <taxon>Tetranychidae</taxon>
        <taxon>Tetranychus</taxon>
    </lineage>
</organism>
<dbReference type="GO" id="GO:0050023">
    <property type="term" value="F:L-fuconate dehydratase activity"/>
    <property type="evidence" value="ECO:0007669"/>
    <property type="project" value="UniProtKB-EC"/>
</dbReference>
<evidence type="ECO:0000256" key="1">
    <source>
        <dbReference type="ARBA" id="ARBA00001737"/>
    </source>
</evidence>
<dbReference type="Proteomes" id="UP000015104">
    <property type="component" value="Unassembled WGS sequence"/>
</dbReference>
<keyword evidence="12" id="KW-1185">Reference proteome</keyword>
<gene>
    <name evidence="11" type="primary">107367454</name>
</gene>
<evidence type="ECO:0000256" key="8">
    <source>
        <dbReference type="ARBA" id="ARBA00073815"/>
    </source>
</evidence>
<dbReference type="SFLD" id="SFLDF00111">
    <property type="entry name" value="L-fuconate_dehydratase"/>
    <property type="match status" value="1"/>
</dbReference>
<reference evidence="12" key="1">
    <citation type="submission" date="2011-08" db="EMBL/GenBank/DDBJ databases">
        <authorList>
            <person name="Rombauts S."/>
        </authorList>
    </citation>
    <scope>NUCLEOTIDE SEQUENCE</scope>
    <source>
        <strain evidence="12">London</strain>
    </source>
</reference>